<keyword evidence="9" id="KW-0966">Cell projection</keyword>
<gene>
    <name evidence="9" type="primary">fliD</name>
    <name evidence="9" type="ORF">F9B85_03075</name>
</gene>
<feature type="domain" description="Flagellar hook-associated protein 2 N-terminal" evidence="7">
    <location>
        <begin position="10"/>
        <end position="105"/>
    </location>
</feature>
<keyword evidence="5" id="KW-0964">Secreted</keyword>
<dbReference type="PANTHER" id="PTHR30288:SF0">
    <property type="entry name" value="FLAGELLAR HOOK-ASSOCIATED PROTEIN 2"/>
    <property type="match status" value="1"/>
</dbReference>
<organism evidence="9 10">
    <name type="scientific">Heliorestis acidaminivorans</name>
    <dbReference type="NCBI Taxonomy" id="553427"/>
    <lineage>
        <taxon>Bacteria</taxon>
        <taxon>Bacillati</taxon>
        <taxon>Bacillota</taxon>
        <taxon>Clostridia</taxon>
        <taxon>Eubacteriales</taxon>
        <taxon>Heliobacteriaceae</taxon>
        <taxon>Heliorestis</taxon>
    </lineage>
</organism>
<name>A0A6I0F4L5_9FIRM</name>
<feature type="domain" description="Flagellar hook-associated protein 2 C-terminal" evidence="8">
    <location>
        <begin position="260"/>
        <end position="519"/>
    </location>
</feature>
<dbReference type="InterPro" id="IPR040026">
    <property type="entry name" value="FliD"/>
</dbReference>
<dbReference type="GO" id="GO:0009424">
    <property type="term" value="C:bacterial-type flagellum hook"/>
    <property type="evidence" value="ECO:0007669"/>
    <property type="project" value="UniProtKB-UniRule"/>
</dbReference>
<dbReference type="Pfam" id="PF07195">
    <property type="entry name" value="FliD_C"/>
    <property type="match status" value="1"/>
</dbReference>
<evidence type="ECO:0000256" key="4">
    <source>
        <dbReference type="ARBA" id="ARBA00023143"/>
    </source>
</evidence>
<dbReference type="GO" id="GO:0005576">
    <property type="term" value="C:extracellular region"/>
    <property type="evidence" value="ECO:0007669"/>
    <property type="project" value="UniProtKB-SubCell"/>
</dbReference>
<accession>A0A6I0F4L5</accession>
<dbReference type="GO" id="GO:0007155">
    <property type="term" value="P:cell adhesion"/>
    <property type="evidence" value="ECO:0007669"/>
    <property type="project" value="InterPro"/>
</dbReference>
<evidence type="ECO:0000259" key="7">
    <source>
        <dbReference type="Pfam" id="PF02465"/>
    </source>
</evidence>
<dbReference type="RefSeq" id="WP_151618459.1">
    <property type="nucleotide sequence ID" value="NZ_WBXO01000002.1"/>
</dbReference>
<dbReference type="InterPro" id="IPR003481">
    <property type="entry name" value="FliD_N"/>
</dbReference>
<dbReference type="AlphaFoldDB" id="A0A6I0F4L5"/>
<keyword evidence="4 5" id="KW-0975">Bacterial flagellum</keyword>
<comment type="subunit">
    <text evidence="2 5">Homopentamer.</text>
</comment>
<dbReference type="GO" id="GO:0071973">
    <property type="term" value="P:bacterial-type flagellum-dependent cell motility"/>
    <property type="evidence" value="ECO:0007669"/>
    <property type="project" value="TreeGrafter"/>
</dbReference>
<evidence type="ECO:0000256" key="5">
    <source>
        <dbReference type="RuleBase" id="RU362066"/>
    </source>
</evidence>
<evidence type="ECO:0000256" key="2">
    <source>
        <dbReference type="ARBA" id="ARBA00011255"/>
    </source>
</evidence>
<keyword evidence="3" id="KW-0175">Coiled coil</keyword>
<comment type="caution">
    <text evidence="9">The sequence shown here is derived from an EMBL/GenBank/DDBJ whole genome shotgun (WGS) entry which is preliminary data.</text>
</comment>
<reference evidence="9 10" key="1">
    <citation type="submission" date="2019-10" db="EMBL/GenBank/DDBJ databases">
        <title>Whole-genome sequence of the extremophile Heliorestis acidaminivorans DSM 24790.</title>
        <authorList>
            <person name="Kyndt J.A."/>
            <person name="Meyer T.E."/>
        </authorList>
    </citation>
    <scope>NUCLEOTIDE SEQUENCE [LARGE SCALE GENOMIC DNA]</scope>
    <source>
        <strain evidence="9 10">DSM 24790</strain>
    </source>
</reference>
<evidence type="ECO:0000256" key="1">
    <source>
        <dbReference type="ARBA" id="ARBA00009764"/>
    </source>
</evidence>
<evidence type="ECO:0000259" key="8">
    <source>
        <dbReference type="Pfam" id="PF07195"/>
    </source>
</evidence>
<dbReference type="InterPro" id="IPR010809">
    <property type="entry name" value="FliD_C"/>
</dbReference>
<comment type="similarity">
    <text evidence="1 5">Belongs to the FliD family.</text>
</comment>
<protein>
    <recommendedName>
        <fullName evidence="5">Flagellar hook-associated protein 2</fullName>
        <shortName evidence="5">HAP2</shortName>
    </recommendedName>
    <alternativeName>
        <fullName evidence="5">Flagellar cap protein</fullName>
    </alternativeName>
</protein>
<feature type="region of interest" description="Disordered" evidence="6">
    <location>
        <begin position="456"/>
        <end position="475"/>
    </location>
</feature>
<evidence type="ECO:0000256" key="6">
    <source>
        <dbReference type="SAM" id="MobiDB-lite"/>
    </source>
</evidence>
<dbReference type="PANTHER" id="PTHR30288">
    <property type="entry name" value="FLAGELLAR CAP/ASSEMBLY PROTEIN FLID"/>
    <property type="match status" value="1"/>
</dbReference>
<comment type="function">
    <text evidence="5">Required for morphogenesis and for the elongation of the flagellar filament by facilitating polymerization of the flagellin monomers at the tip of growing filament. Forms a capping structure, which prevents flagellin subunits (transported through the central channel of the flagellum) from leaking out without polymerization at the distal end.</text>
</comment>
<sequence length="531" mass="59646">MTIRFGGIASGLDTESIIKEMMRAHRMRGDKLFHEKTRTEWRKAEYHNVRNDIISFRNKLFDVFNRTNKMNPKTVNSSNNDIVTATATSDAGTVTNMVRVEQLASGVNLTSGSKIGVESNVDGKTIVDKSSIITHLGFRENDLQLDEGGNLALHINGAEIKINPAKETINDLARKINNANVGVRASYDANYDQFFLRTTSTGSNATINFGPSPIPEEELEAGEEQPTMSASEANLWNALNLHKSTGTGTTAIIIAEEQSGENAKIKVNGFDFEGATNNITVAGVTYNLQKVELDTDVTITVGNNIDGAVETIKEFVKTYNELVTKLNDLTRQPFYRDFNPLTEEQRRDMSDREVEMWEEKARSGLLRNDSMLNSFLSTMRLNISEPIDGLESNYKSLASIGITTSRDWTKGGFLEFEENPESERKLRAALEEDPEILVKLFMGSEGVISRLRDTAQKTTDQLRDHAGSSPAADPNSFLGRRLSNFERQLATFEDRMKRTEDRYWRQFTAMEKAMDKMNSQSSWLMQQFANF</sequence>
<keyword evidence="9" id="KW-0969">Cilium</keyword>
<comment type="subcellular location">
    <subcellularLocation>
        <location evidence="5">Secreted</location>
    </subcellularLocation>
    <subcellularLocation>
        <location evidence="5">Bacterial flagellum</location>
    </subcellularLocation>
</comment>
<keyword evidence="9" id="KW-0282">Flagellum</keyword>
<dbReference type="EMBL" id="WBXO01000002">
    <property type="protein sequence ID" value="KAB2953617.1"/>
    <property type="molecule type" value="Genomic_DNA"/>
</dbReference>
<evidence type="ECO:0000313" key="9">
    <source>
        <dbReference type="EMBL" id="KAB2953617.1"/>
    </source>
</evidence>
<dbReference type="Pfam" id="PF02465">
    <property type="entry name" value="FliD_N"/>
    <property type="match status" value="1"/>
</dbReference>
<evidence type="ECO:0000256" key="3">
    <source>
        <dbReference type="ARBA" id="ARBA00023054"/>
    </source>
</evidence>
<evidence type="ECO:0000313" key="10">
    <source>
        <dbReference type="Proteomes" id="UP000468766"/>
    </source>
</evidence>
<feature type="compositionally biased region" description="Basic and acidic residues" evidence="6">
    <location>
        <begin position="456"/>
        <end position="466"/>
    </location>
</feature>
<keyword evidence="10" id="KW-1185">Reference proteome</keyword>
<dbReference type="Proteomes" id="UP000468766">
    <property type="component" value="Unassembled WGS sequence"/>
</dbReference>
<proteinExistence type="inferred from homology"/>
<dbReference type="GO" id="GO:0009421">
    <property type="term" value="C:bacterial-type flagellum filament cap"/>
    <property type="evidence" value="ECO:0007669"/>
    <property type="project" value="InterPro"/>
</dbReference>
<dbReference type="OrthoDB" id="9776025at2"/>